<evidence type="ECO:0000256" key="8">
    <source>
        <dbReference type="ARBA" id="ARBA00023303"/>
    </source>
</evidence>
<dbReference type="InterPro" id="IPR001185">
    <property type="entry name" value="MS_channel"/>
</dbReference>
<keyword evidence="7 9" id="KW-0472">Membrane</keyword>
<dbReference type="HAMAP" id="MF_00115">
    <property type="entry name" value="MscL"/>
    <property type="match status" value="1"/>
</dbReference>
<keyword evidence="2 9" id="KW-0813">Transport</keyword>
<dbReference type="GO" id="GO:0005886">
    <property type="term" value="C:plasma membrane"/>
    <property type="evidence" value="ECO:0007669"/>
    <property type="project" value="UniProtKB-SubCell"/>
</dbReference>
<keyword evidence="3 9" id="KW-1003">Cell membrane</keyword>
<dbReference type="PANTHER" id="PTHR30266:SF2">
    <property type="entry name" value="LARGE-CONDUCTANCE MECHANOSENSITIVE CHANNEL"/>
    <property type="match status" value="1"/>
</dbReference>
<evidence type="ECO:0000256" key="7">
    <source>
        <dbReference type="ARBA" id="ARBA00023136"/>
    </source>
</evidence>
<evidence type="ECO:0000256" key="2">
    <source>
        <dbReference type="ARBA" id="ARBA00022448"/>
    </source>
</evidence>
<dbReference type="NCBIfam" id="NF001843">
    <property type="entry name" value="PRK00567.1-4"/>
    <property type="match status" value="1"/>
</dbReference>
<evidence type="ECO:0000313" key="11">
    <source>
        <dbReference type="Proteomes" id="UP000245212"/>
    </source>
</evidence>
<evidence type="ECO:0000256" key="5">
    <source>
        <dbReference type="ARBA" id="ARBA00022989"/>
    </source>
</evidence>
<dbReference type="InterPro" id="IPR036019">
    <property type="entry name" value="MscL_channel"/>
</dbReference>
<reference evidence="11" key="1">
    <citation type="submission" date="2018-05" db="EMBL/GenBank/DDBJ databases">
        <authorList>
            <person name="Li Y."/>
        </authorList>
    </citation>
    <scope>NUCLEOTIDE SEQUENCE [LARGE SCALE GENOMIC DNA]</scope>
    <source>
        <strain evidence="11">3d-2-2</strain>
    </source>
</reference>
<protein>
    <recommendedName>
        <fullName evidence="9">Large-conductance mechanosensitive channel</fullName>
    </recommendedName>
</protein>
<keyword evidence="9" id="KW-0997">Cell inner membrane</keyword>
<evidence type="ECO:0000256" key="9">
    <source>
        <dbReference type="HAMAP-Rule" id="MF_00115"/>
    </source>
</evidence>
<dbReference type="NCBIfam" id="NF010557">
    <property type="entry name" value="PRK13952.1"/>
    <property type="match status" value="1"/>
</dbReference>
<evidence type="ECO:0000256" key="4">
    <source>
        <dbReference type="ARBA" id="ARBA00022692"/>
    </source>
</evidence>
<dbReference type="RefSeq" id="WP_109062368.1">
    <property type="nucleotide sequence ID" value="NZ_QETA01000005.1"/>
</dbReference>
<dbReference type="EMBL" id="QETA01000005">
    <property type="protein sequence ID" value="PWF22128.1"/>
    <property type="molecule type" value="Genomic_DNA"/>
</dbReference>
<keyword evidence="8 9" id="KW-0407">Ion channel</keyword>
<dbReference type="AlphaFoldDB" id="A0A2V1JVA7"/>
<feature type="transmembrane region" description="Helical" evidence="9">
    <location>
        <begin position="20"/>
        <end position="37"/>
    </location>
</feature>
<feature type="transmembrane region" description="Helical" evidence="9">
    <location>
        <begin position="44"/>
        <end position="64"/>
    </location>
</feature>
<keyword evidence="11" id="KW-1185">Reference proteome</keyword>
<keyword evidence="4 9" id="KW-0812">Transmembrane</keyword>
<feature type="transmembrane region" description="Helical" evidence="9">
    <location>
        <begin position="84"/>
        <end position="112"/>
    </location>
</feature>
<dbReference type="GO" id="GO:0008381">
    <property type="term" value="F:mechanosensitive monoatomic ion channel activity"/>
    <property type="evidence" value="ECO:0007669"/>
    <property type="project" value="UniProtKB-UniRule"/>
</dbReference>
<gene>
    <name evidence="9 10" type="primary">mscL</name>
    <name evidence="10" type="ORF">DD235_12145</name>
</gene>
<comment type="function">
    <text evidence="9">Channel that opens in response to stretch forces in the membrane lipid bilayer. May participate in the regulation of osmotic pressure changes within the cell.</text>
</comment>
<name>A0A2V1JVA7_9BURK</name>
<comment type="similarity">
    <text evidence="9">Belongs to the MscL family.</text>
</comment>
<evidence type="ECO:0000256" key="1">
    <source>
        <dbReference type="ARBA" id="ARBA00004141"/>
    </source>
</evidence>
<dbReference type="Gene3D" id="1.10.1200.120">
    <property type="entry name" value="Large-conductance mechanosensitive channel, MscL, domain 1"/>
    <property type="match status" value="1"/>
</dbReference>
<evidence type="ECO:0000313" key="10">
    <source>
        <dbReference type="EMBL" id="PWF22128.1"/>
    </source>
</evidence>
<dbReference type="Proteomes" id="UP000245212">
    <property type="component" value="Unassembled WGS sequence"/>
</dbReference>
<accession>A0A2V1JVA7</accession>
<dbReference type="NCBIfam" id="TIGR00220">
    <property type="entry name" value="mscL"/>
    <property type="match status" value="1"/>
</dbReference>
<dbReference type="Pfam" id="PF01741">
    <property type="entry name" value="MscL"/>
    <property type="match status" value="1"/>
</dbReference>
<dbReference type="PRINTS" id="PR01264">
    <property type="entry name" value="MECHCHANNEL"/>
</dbReference>
<evidence type="ECO:0000256" key="6">
    <source>
        <dbReference type="ARBA" id="ARBA00023065"/>
    </source>
</evidence>
<evidence type="ECO:0000256" key="3">
    <source>
        <dbReference type="ARBA" id="ARBA00022475"/>
    </source>
</evidence>
<keyword evidence="6 9" id="KW-0406">Ion transport</keyword>
<comment type="subcellular location">
    <subcellularLocation>
        <location evidence="9">Cell inner membrane</location>
        <topology evidence="9">Multi-pass membrane protein</topology>
    </subcellularLocation>
    <subcellularLocation>
        <location evidence="1">Membrane</location>
        <topology evidence="1">Multi-pass membrane protein</topology>
    </subcellularLocation>
</comment>
<proteinExistence type="inferred from homology"/>
<dbReference type="InterPro" id="IPR037673">
    <property type="entry name" value="MSC/AndL"/>
</dbReference>
<dbReference type="SUPFAM" id="SSF81330">
    <property type="entry name" value="Gated mechanosensitive channel"/>
    <property type="match status" value="1"/>
</dbReference>
<keyword evidence="5 9" id="KW-1133">Transmembrane helix</keyword>
<sequence length="153" mass="16722">MSKKTGFLHEFREFAVRGSVVDLAVGVIVGAAFGKIVDSLVKDIVMPVINFILGGSVDFANKFITLRVPEGYAGGQTYTELVDAGAIVLGWGNFLTILINFVLLAFVVFWMVKLINMARRSAEQEVPAEPEAPPAPSEDVVLLRDIRDLLKNK</sequence>
<organism evidence="10 11">
    <name type="scientific">Corticimicrobacter populi</name>
    <dbReference type="NCBI Taxonomy" id="2175229"/>
    <lineage>
        <taxon>Bacteria</taxon>
        <taxon>Pseudomonadati</taxon>
        <taxon>Pseudomonadota</taxon>
        <taxon>Betaproteobacteria</taxon>
        <taxon>Burkholderiales</taxon>
        <taxon>Alcaligenaceae</taxon>
        <taxon>Corticimicrobacter</taxon>
    </lineage>
</organism>
<dbReference type="PANTHER" id="PTHR30266">
    <property type="entry name" value="MECHANOSENSITIVE CHANNEL MSCL"/>
    <property type="match status" value="1"/>
</dbReference>
<comment type="caution">
    <text evidence="10">The sequence shown here is derived from an EMBL/GenBank/DDBJ whole genome shotgun (WGS) entry which is preliminary data.</text>
</comment>
<comment type="subunit">
    <text evidence="9">Homopentamer.</text>
</comment>